<evidence type="ECO:0008006" key="3">
    <source>
        <dbReference type="Google" id="ProtNLM"/>
    </source>
</evidence>
<proteinExistence type="predicted"/>
<gene>
    <name evidence="1" type="ORF">SPF06_10105</name>
</gene>
<evidence type="ECO:0000313" key="2">
    <source>
        <dbReference type="Proteomes" id="UP001304769"/>
    </source>
</evidence>
<dbReference type="RefSeq" id="WP_323278923.1">
    <property type="nucleotide sequence ID" value="NZ_JAYGGQ010000006.1"/>
</dbReference>
<protein>
    <recommendedName>
        <fullName evidence="3">DUF3052 domain-containing protein</fullName>
    </recommendedName>
</protein>
<reference evidence="1 2" key="1">
    <citation type="submission" date="2023-12" db="EMBL/GenBank/DDBJ databases">
        <title>Sinomonas terricola sp. nov, isolated from litchi orchard soil in Guangdong, PR China.</title>
        <authorList>
            <person name="Jiaxin W."/>
            <person name="Yang Z."/>
            <person name="Honghui Z."/>
        </authorList>
    </citation>
    <scope>NUCLEOTIDE SEQUENCE [LARGE SCALE GENOMIC DNA]</scope>
    <source>
        <strain evidence="1 2">JGH33</strain>
    </source>
</reference>
<name>A0ABU5T5X1_9MICC</name>
<organism evidence="1 2">
    <name type="scientific">Sinomonas terricola</name>
    <dbReference type="NCBI Taxonomy" id="3110330"/>
    <lineage>
        <taxon>Bacteria</taxon>
        <taxon>Bacillati</taxon>
        <taxon>Actinomycetota</taxon>
        <taxon>Actinomycetes</taxon>
        <taxon>Micrococcales</taxon>
        <taxon>Micrococcaceae</taxon>
        <taxon>Sinomonas</taxon>
    </lineage>
</organism>
<comment type="caution">
    <text evidence="1">The sequence shown here is derived from an EMBL/GenBank/DDBJ whole genome shotgun (WGS) entry which is preliminary data.</text>
</comment>
<keyword evidence="2" id="KW-1185">Reference proteome</keyword>
<sequence length="123" mass="13290">MELWQKLQIKPDAVVAVVNPPADGHGLTGPFTQTDDAASASAVVVFVTNRAELTAHGSPGVQAALDDRLAWFAYPKAKQLGTDLNRDLLAQELVAQGIDPVRQVSLDDVWSALRFRPAFRAAR</sequence>
<evidence type="ECO:0000313" key="1">
    <source>
        <dbReference type="EMBL" id="MEA5455071.1"/>
    </source>
</evidence>
<accession>A0ABU5T5X1</accession>
<dbReference type="EMBL" id="JAYGGQ010000006">
    <property type="protein sequence ID" value="MEA5455071.1"/>
    <property type="molecule type" value="Genomic_DNA"/>
</dbReference>
<dbReference type="Proteomes" id="UP001304769">
    <property type="component" value="Unassembled WGS sequence"/>
</dbReference>